<evidence type="ECO:0000256" key="6">
    <source>
        <dbReference type="ARBA" id="ARBA00023136"/>
    </source>
</evidence>
<dbReference type="GO" id="GO:0019646">
    <property type="term" value="P:aerobic electron transport chain"/>
    <property type="evidence" value="ECO:0007669"/>
    <property type="project" value="TreeGrafter"/>
</dbReference>
<evidence type="ECO:0000256" key="2">
    <source>
        <dbReference type="ARBA" id="ARBA00007543"/>
    </source>
</evidence>
<dbReference type="NCBIfam" id="TIGR00203">
    <property type="entry name" value="cydB"/>
    <property type="match status" value="1"/>
</dbReference>
<sequence length="342" mass="37663">MEAAALDSTHHLLATIWFLIIGLFMVIYVVLDGFDLGVGVLSLFVGDEPRRAAMMSSLGSIWDANETWLVVIGGTLFGAFPLVYGTVLHGLYIPVIVMLLGFMLRGVSFEFHELSTNKPLWSFTFGLGSLVAAVAQGFALGGLLNGVAVVNGHFVGGAMDWLSPFSVFVAIGVVAGYAMLGSTYIIMKSRGMMQDACFERGHLLALAMIVTAAVVTVWTPMQYPQIYTRWFSVPNVYYFALLPLAAFSSFIMLLRALKKRYEVAPFVWTTLIFLFSFIGLAATWFPYIIPGYVTIDEAAAPNNTLVFMLVGIGMLIPVMMTYNIYQYVVFRGKVDPDHAHTY</sequence>
<name>A0A401J9Q6_9PROT</name>
<dbReference type="EMBL" id="BGOW01000001">
    <property type="protein sequence ID" value="GBL44373.1"/>
    <property type="molecule type" value="Genomic_DNA"/>
</dbReference>
<feature type="transmembrane region" description="Helical" evidence="7">
    <location>
        <begin position="90"/>
        <end position="108"/>
    </location>
</feature>
<evidence type="ECO:0000256" key="1">
    <source>
        <dbReference type="ARBA" id="ARBA00004651"/>
    </source>
</evidence>
<dbReference type="GO" id="GO:0070069">
    <property type="term" value="C:cytochrome complex"/>
    <property type="evidence" value="ECO:0007669"/>
    <property type="project" value="TreeGrafter"/>
</dbReference>
<evidence type="ECO:0000256" key="3">
    <source>
        <dbReference type="ARBA" id="ARBA00022475"/>
    </source>
</evidence>
<comment type="similarity">
    <text evidence="2">Belongs to the cytochrome ubiquinol oxidase subunit 2 family.</text>
</comment>
<feature type="transmembrane region" description="Helical" evidence="7">
    <location>
        <begin position="161"/>
        <end position="180"/>
    </location>
</feature>
<reference evidence="8 9" key="1">
    <citation type="journal article" date="2019" name="Front. Microbiol.">
        <title>Genomes of Neutrophilic Sulfur-Oxidizing Chemolithoautotrophs Representing 9 Proteobacterial Species From 8 Genera.</title>
        <authorList>
            <person name="Watanabe T."/>
            <person name="Kojima H."/>
            <person name="Umezawa K."/>
            <person name="Hori C."/>
            <person name="Takasuka T.E."/>
            <person name="Kato Y."/>
            <person name="Fukui M."/>
        </authorList>
    </citation>
    <scope>NUCLEOTIDE SEQUENCE [LARGE SCALE GENOMIC DNA]</scope>
    <source>
        <strain evidence="8 9">TTN</strain>
    </source>
</reference>
<gene>
    <name evidence="8" type="ORF">SFMTTN_0168</name>
</gene>
<dbReference type="GO" id="GO:0016682">
    <property type="term" value="F:oxidoreductase activity, acting on diphenols and related substances as donors, oxygen as acceptor"/>
    <property type="evidence" value="ECO:0007669"/>
    <property type="project" value="TreeGrafter"/>
</dbReference>
<dbReference type="PANTHER" id="PTHR43141:SF4">
    <property type="entry name" value="CYTOCHROME BD2 SUBUNIT II"/>
    <property type="match status" value="1"/>
</dbReference>
<evidence type="ECO:0000313" key="8">
    <source>
        <dbReference type="EMBL" id="GBL44373.1"/>
    </source>
</evidence>
<dbReference type="Proteomes" id="UP000286806">
    <property type="component" value="Unassembled WGS sequence"/>
</dbReference>
<organism evidence="8 9">
    <name type="scientific">Sulfuriferula multivorans</name>
    <dbReference type="NCBI Taxonomy" id="1559896"/>
    <lineage>
        <taxon>Bacteria</taxon>
        <taxon>Pseudomonadati</taxon>
        <taxon>Pseudomonadota</taxon>
        <taxon>Betaproteobacteria</taxon>
        <taxon>Nitrosomonadales</taxon>
        <taxon>Sulfuricellaceae</taxon>
        <taxon>Sulfuriferula</taxon>
    </lineage>
</organism>
<feature type="transmembrane region" description="Helical" evidence="7">
    <location>
        <begin position="266"/>
        <end position="285"/>
    </location>
</feature>
<proteinExistence type="inferred from homology"/>
<keyword evidence="6 7" id="KW-0472">Membrane</keyword>
<comment type="subcellular location">
    <subcellularLocation>
        <location evidence="1">Cell membrane</location>
        <topology evidence="1">Multi-pass membrane protein</topology>
    </subcellularLocation>
</comment>
<evidence type="ECO:0000256" key="5">
    <source>
        <dbReference type="ARBA" id="ARBA00022989"/>
    </source>
</evidence>
<evidence type="ECO:0000256" key="7">
    <source>
        <dbReference type="SAM" id="Phobius"/>
    </source>
</evidence>
<accession>A0A401J9Q6</accession>
<comment type="caution">
    <text evidence="8">The sequence shown here is derived from an EMBL/GenBank/DDBJ whole genome shotgun (WGS) entry which is preliminary data.</text>
</comment>
<dbReference type="OrthoDB" id="9776710at2"/>
<dbReference type="AlphaFoldDB" id="A0A401J9Q6"/>
<feature type="transmembrane region" description="Helical" evidence="7">
    <location>
        <begin position="16"/>
        <end position="46"/>
    </location>
</feature>
<keyword evidence="4 7" id="KW-0812">Transmembrane</keyword>
<feature type="transmembrane region" description="Helical" evidence="7">
    <location>
        <begin position="120"/>
        <end position="141"/>
    </location>
</feature>
<dbReference type="GO" id="GO:0005886">
    <property type="term" value="C:plasma membrane"/>
    <property type="evidence" value="ECO:0007669"/>
    <property type="project" value="UniProtKB-SubCell"/>
</dbReference>
<evidence type="ECO:0000256" key="4">
    <source>
        <dbReference type="ARBA" id="ARBA00022692"/>
    </source>
</evidence>
<dbReference type="GO" id="GO:0009055">
    <property type="term" value="F:electron transfer activity"/>
    <property type="evidence" value="ECO:0007669"/>
    <property type="project" value="TreeGrafter"/>
</dbReference>
<dbReference type="InterPro" id="IPR003317">
    <property type="entry name" value="Cyt-d_oxidase_su2"/>
</dbReference>
<feature type="transmembrane region" description="Helical" evidence="7">
    <location>
        <begin position="201"/>
        <end position="221"/>
    </location>
</feature>
<dbReference type="Pfam" id="PF02322">
    <property type="entry name" value="Cyt_bd_oxida_II"/>
    <property type="match status" value="1"/>
</dbReference>
<keyword evidence="9" id="KW-1185">Reference proteome</keyword>
<dbReference type="RefSeq" id="WP_124703210.1">
    <property type="nucleotide sequence ID" value="NZ_BGOW01000001.1"/>
</dbReference>
<feature type="transmembrane region" description="Helical" evidence="7">
    <location>
        <begin position="305"/>
        <end position="325"/>
    </location>
</feature>
<keyword evidence="3" id="KW-1003">Cell membrane</keyword>
<evidence type="ECO:0000313" key="9">
    <source>
        <dbReference type="Proteomes" id="UP000286806"/>
    </source>
</evidence>
<feature type="transmembrane region" description="Helical" evidence="7">
    <location>
        <begin position="236"/>
        <end position="254"/>
    </location>
</feature>
<dbReference type="PANTHER" id="PTHR43141">
    <property type="entry name" value="CYTOCHROME BD2 SUBUNIT II"/>
    <property type="match status" value="1"/>
</dbReference>
<protein>
    <submittedName>
        <fullName evidence="8">Cytochrome d ubiquinol oxidase subunit II</fullName>
    </submittedName>
</protein>
<keyword evidence="5 7" id="KW-1133">Transmembrane helix</keyword>